<protein>
    <recommendedName>
        <fullName evidence="1">RNase H type-1 domain-containing protein</fullName>
    </recommendedName>
</protein>
<reference evidence="3" key="1">
    <citation type="journal article" date="2012" name="Nat. Biotechnol.">
        <title>Reference genome sequence of the model plant Setaria.</title>
        <authorList>
            <person name="Bennetzen J.L."/>
            <person name="Schmutz J."/>
            <person name="Wang H."/>
            <person name="Percifield R."/>
            <person name="Hawkins J."/>
            <person name="Pontaroli A.C."/>
            <person name="Estep M."/>
            <person name="Feng L."/>
            <person name="Vaughn J.N."/>
            <person name="Grimwood J."/>
            <person name="Jenkins J."/>
            <person name="Barry K."/>
            <person name="Lindquist E."/>
            <person name="Hellsten U."/>
            <person name="Deshpande S."/>
            <person name="Wang X."/>
            <person name="Wu X."/>
            <person name="Mitros T."/>
            <person name="Triplett J."/>
            <person name="Yang X."/>
            <person name="Ye C.Y."/>
            <person name="Mauro-Herrera M."/>
            <person name="Wang L."/>
            <person name="Li P."/>
            <person name="Sharma M."/>
            <person name="Sharma R."/>
            <person name="Ronald P.C."/>
            <person name="Panaud O."/>
            <person name="Kellogg E.A."/>
            <person name="Brutnell T.P."/>
            <person name="Doust A.N."/>
            <person name="Tuskan G.A."/>
            <person name="Rokhsar D."/>
            <person name="Devos K.M."/>
        </authorList>
    </citation>
    <scope>NUCLEOTIDE SEQUENCE [LARGE SCALE GENOMIC DNA]</scope>
    <source>
        <strain evidence="3">cv. Yugu1</strain>
    </source>
</reference>
<feature type="domain" description="RNase H type-1" evidence="1">
    <location>
        <begin position="11"/>
        <end position="120"/>
    </location>
</feature>
<dbReference type="GO" id="GO:0004523">
    <property type="term" value="F:RNA-DNA hybrid ribonuclease activity"/>
    <property type="evidence" value="ECO:0007669"/>
    <property type="project" value="InterPro"/>
</dbReference>
<evidence type="ECO:0000259" key="1">
    <source>
        <dbReference type="Pfam" id="PF13456"/>
    </source>
</evidence>
<dbReference type="AlphaFoldDB" id="K3Z0R2"/>
<evidence type="ECO:0000313" key="2">
    <source>
        <dbReference type="EnsemblPlants" id="KQL32096"/>
    </source>
</evidence>
<dbReference type="Pfam" id="PF13456">
    <property type="entry name" value="RVT_3"/>
    <property type="match status" value="1"/>
</dbReference>
<dbReference type="InterPro" id="IPR002156">
    <property type="entry name" value="RNaseH_domain"/>
</dbReference>
<dbReference type="EnsemblPlants" id="KQL32096">
    <property type="protein sequence ID" value="KQL32096"/>
    <property type="gene ID" value="SETIT_020129mg"/>
</dbReference>
<sequence>VVGGGGATVRTATIASIIWKCKEMVDSQITCGLPSKDSEHAEAMTLLSVLQKGWQLKIKIMDVVTDNLKNYETMIGKRDVFKHKHPDIRMTAIQIAKEYNVYRFRYEPRELVYLVNEMAKAPKVISINQSRDIIILKLEKGLVGDVDMKMVQSKWYHVNVQAQVLKLDALERLLSILSPEFLVVLGSNPVDGIASTDPVDDVASTTSGELGPTKLCTAVVMINEIKIPKFCAKKALLYAPNQDTLGVISVSIITPHEKAALTDNAKEVDPFLYGFFWSGIFWTFPIFGYTHKLDQLVGGCFLVEISHGREVSSQATRSRSFTISHGRFFSFKHRSGSGKFELE</sequence>
<dbReference type="Gramene" id="KQL32096">
    <property type="protein sequence ID" value="KQL32096"/>
    <property type="gene ID" value="SETIT_020129mg"/>
</dbReference>
<name>K3Z0R2_SETIT</name>
<reference evidence="2" key="2">
    <citation type="submission" date="2018-08" db="UniProtKB">
        <authorList>
            <consortium name="EnsemblPlants"/>
        </authorList>
    </citation>
    <scope>IDENTIFICATION</scope>
    <source>
        <strain evidence="2">Yugu1</strain>
    </source>
</reference>
<dbReference type="OMA" id="HICMAFI"/>
<dbReference type="Proteomes" id="UP000004995">
    <property type="component" value="Unassembled WGS sequence"/>
</dbReference>
<dbReference type="HOGENOM" id="CLU_810363_0_0_1"/>
<keyword evidence="3" id="KW-1185">Reference proteome</keyword>
<dbReference type="GO" id="GO:0003676">
    <property type="term" value="F:nucleic acid binding"/>
    <property type="evidence" value="ECO:0007669"/>
    <property type="project" value="InterPro"/>
</dbReference>
<evidence type="ECO:0000313" key="3">
    <source>
        <dbReference type="Proteomes" id="UP000004995"/>
    </source>
</evidence>
<dbReference type="InParanoid" id="K3Z0R2"/>
<proteinExistence type="predicted"/>
<organism evidence="2 3">
    <name type="scientific">Setaria italica</name>
    <name type="common">Foxtail millet</name>
    <name type="synonym">Panicum italicum</name>
    <dbReference type="NCBI Taxonomy" id="4555"/>
    <lineage>
        <taxon>Eukaryota</taxon>
        <taxon>Viridiplantae</taxon>
        <taxon>Streptophyta</taxon>
        <taxon>Embryophyta</taxon>
        <taxon>Tracheophyta</taxon>
        <taxon>Spermatophyta</taxon>
        <taxon>Magnoliopsida</taxon>
        <taxon>Liliopsida</taxon>
        <taxon>Poales</taxon>
        <taxon>Poaceae</taxon>
        <taxon>PACMAD clade</taxon>
        <taxon>Panicoideae</taxon>
        <taxon>Panicodae</taxon>
        <taxon>Paniceae</taxon>
        <taxon>Cenchrinae</taxon>
        <taxon>Setaria</taxon>
    </lineage>
</organism>
<dbReference type="EMBL" id="AGNK02000601">
    <property type="status" value="NOT_ANNOTATED_CDS"/>
    <property type="molecule type" value="Genomic_DNA"/>
</dbReference>
<accession>K3Z0R2</accession>
<dbReference type="eggNOG" id="ENOG502R68H">
    <property type="taxonomic scope" value="Eukaryota"/>
</dbReference>